<dbReference type="RefSeq" id="WP_146916343.1">
    <property type="nucleotide sequence ID" value="NZ_CP042430.1"/>
</dbReference>
<evidence type="ECO:0000256" key="2">
    <source>
        <dbReference type="ARBA" id="ARBA00023002"/>
    </source>
</evidence>
<dbReference type="KEGG" id="bsol:FSW04_03590"/>
<dbReference type="OrthoDB" id="9766715at2"/>
<dbReference type="CDD" id="cd02000">
    <property type="entry name" value="TPP_E1_PDC_ADC_BCADC"/>
    <property type="match status" value="1"/>
</dbReference>
<dbReference type="Pfam" id="PF00676">
    <property type="entry name" value="E1_dh"/>
    <property type="match status" value="1"/>
</dbReference>
<dbReference type="Proteomes" id="UP000321805">
    <property type="component" value="Chromosome"/>
</dbReference>
<name>A0A5B8U1A5_9ACTN</name>
<dbReference type="InterPro" id="IPR029061">
    <property type="entry name" value="THDP-binding"/>
</dbReference>
<organism evidence="6 7">
    <name type="scientific">Baekduia soli</name>
    <dbReference type="NCBI Taxonomy" id="496014"/>
    <lineage>
        <taxon>Bacteria</taxon>
        <taxon>Bacillati</taxon>
        <taxon>Actinomycetota</taxon>
        <taxon>Thermoleophilia</taxon>
        <taxon>Solirubrobacterales</taxon>
        <taxon>Baekduiaceae</taxon>
        <taxon>Baekduia</taxon>
    </lineage>
</organism>
<dbReference type="InterPro" id="IPR050642">
    <property type="entry name" value="PDH_E1_Alpha_Subunit"/>
</dbReference>
<accession>A0A5B8U1A5</accession>
<dbReference type="Gene3D" id="3.40.50.970">
    <property type="match status" value="1"/>
</dbReference>
<evidence type="ECO:0000259" key="5">
    <source>
        <dbReference type="Pfam" id="PF00676"/>
    </source>
</evidence>
<dbReference type="EMBL" id="CP042430">
    <property type="protein sequence ID" value="QEC46758.1"/>
    <property type="molecule type" value="Genomic_DNA"/>
</dbReference>
<evidence type="ECO:0000313" key="6">
    <source>
        <dbReference type="EMBL" id="QEC46758.1"/>
    </source>
</evidence>
<evidence type="ECO:0000313" key="7">
    <source>
        <dbReference type="Proteomes" id="UP000321805"/>
    </source>
</evidence>
<dbReference type="GO" id="GO:0000287">
    <property type="term" value="F:magnesium ion binding"/>
    <property type="evidence" value="ECO:0007669"/>
    <property type="project" value="UniProtKB-ARBA"/>
</dbReference>
<dbReference type="PANTHER" id="PTHR11516:SF60">
    <property type="entry name" value="PYRUVATE DEHYDROGENASE E1 COMPONENT SUBUNIT ALPHA"/>
    <property type="match status" value="1"/>
</dbReference>
<proteinExistence type="predicted"/>
<dbReference type="InterPro" id="IPR001017">
    <property type="entry name" value="DH_E1"/>
</dbReference>
<comment type="cofactor">
    <cofactor evidence="1">
        <name>thiamine diphosphate</name>
        <dbReference type="ChEBI" id="CHEBI:58937"/>
    </cofactor>
</comment>
<dbReference type="GO" id="GO:0004739">
    <property type="term" value="F:pyruvate dehydrogenase (acetyl-transferring) activity"/>
    <property type="evidence" value="ECO:0007669"/>
    <property type="project" value="TreeGrafter"/>
</dbReference>
<keyword evidence="7" id="KW-1185">Reference proteome</keyword>
<dbReference type="PANTHER" id="PTHR11516">
    <property type="entry name" value="PYRUVATE DEHYDROGENASE E1 COMPONENT, ALPHA SUBUNIT BACTERIAL AND ORGANELLAR"/>
    <property type="match status" value="1"/>
</dbReference>
<feature type="domain" description="Dehydrogenase E1 component" evidence="5">
    <location>
        <begin position="23"/>
        <end position="318"/>
    </location>
</feature>
<feature type="region of interest" description="Disordered" evidence="4">
    <location>
        <begin position="311"/>
        <end position="337"/>
    </location>
</feature>
<sequence length="337" mass="34724">MTVPGTPPAPAADLARLAALHRTMCRIRAFEQAAERAFEQGLMLGALHVSIGQEAVAAGVCAHLEDGDVITSTHRGHGHALAKGLDPQAMMEELLGRAGGTCGGKGGSMHLADLRRGLLGANGIVADGITIAAGAAHELKRAGGRHVAVAFFGDGGINRGPFFEALNWAAAFALPLLFVCEDNGFASTTRTSTLSAGPGADARAIALGVPAVAVDGNDVAAVDAAAGALLGEIRAGGGPRLLLARTYRLRGHTANDPARYRTDAEVAEAQERDPLRLAEDGLARGGAPRALWEDVLAQETAAMEEVLEAATAGPFPAPERAWDDVQDLGRPEPRAAR</sequence>
<keyword evidence="2" id="KW-0560">Oxidoreductase</keyword>
<evidence type="ECO:0000256" key="1">
    <source>
        <dbReference type="ARBA" id="ARBA00001964"/>
    </source>
</evidence>
<evidence type="ECO:0000256" key="4">
    <source>
        <dbReference type="SAM" id="MobiDB-lite"/>
    </source>
</evidence>
<feature type="compositionally biased region" description="Basic and acidic residues" evidence="4">
    <location>
        <begin position="320"/>
        <end position="337"/>
    </location>
</feature>
<dbReference type="GO" id="GO:0006086">
    <property type="term" value="P:pyruvate decarboxylation to acetyl-CoA"/>
    <property type="evidence" value="ECO:0007669"/>
    <property type="project" value="TreeGrafter"/>
</dbReference>
<keyword evidence="3" id="KW-0786">Thiamine pyrophosphate</keyword>
<reference evidence="6 7" key="1">
    <citation type="journal article" date="2018" name="J. Microbiol.">
        <title>Baekduia soli gen. nov., sp. nov., a novel bacterium isolated from the soil of Baekdu Mountain and proposal of a novel family name, Baekduiaceae fam. nov.</title>
        <authorList>
            <person name="An D.S."/>
            <person name="Siddiqi M.Z."/>
            <person name="Kim K.H."/>
            <person name="Yu H.S."/>
            <person name="Im W.T."/>
        </authorList>
    </citation>
    <scope>NUCLEOTIDE SEQUENCE [LARGE SCALE GENOMIC DNA]</scope>
    <source>
        <strain evidence="6 7">BR7-21</strain>
    </source>
</reference>
<dbReference type="AlphaFoldDB" id="A0A5B8U1A5"/>
<protein>
    <submittedName>
        <fullName evidence="6">Thiamine pyrophosphate-dependent dehydrogenase E1 component subunit alpha</fullName>
    </submittedName>
</protein>
<gene>
    <name evidence="6" type="ORF">FSW04_03590</name>
</gene>
<evidence type="ECO:0000256" key="3">
    <source>
        <dbReference type="ARBA" id="ARBA00023052"/>
    </source>
</evidence>
<dbReference type="SUPFAM" id="SSF52518">
    <property type="entry name" value="Thiamin diphosphate-binding fold (THDP-binding)"/>
    <property type="match status" value="1"/>
</dbReference>